<proteinExistence type="predicted"/>
<evidence type="ECO:0000313" key="3">
    <source>
        <dbReference type="EMBL" id="MBC5667117.1"/>
    </source>
</evidence>
<protein>
    <submittedName>
        <fullName evidence="3">Prealbumin-like fold domain-containing protein</fullName>
    </submittedName>
</protein>
<feature type="domain" description="SpaA-like prealbumin fold" evidence="2">
    <location>
        <begin position="6"/>
        <end position="91"/>
    </location>
</feature>
<gene>
    <name evidence="3" type="ORF">H8S00_03855</name>
</gene>
<dbReference type="EMBL" id="JACOOZ010000002">
    <property type="protein sequence ID" value="MBC5667117.1"/>
    <property type="molecule type" value="Genomic_DNA"/>
</dbReference>
<keyword evidence="1" id="KW-0812">Transmembrane</keyword>
<keyword evidence="1" id="KW-0472">Membrane</keyword>
<organism evidence="3 4">
    <name type="scientific">Eubacterium segne</name>
    <dbReference type="NCBI Taxonomy" id="2763045"/>
    <lineage>
        <taxon>Bacteria</taxon>
        <taxon>Bacillati</taxon>
        <taxon>Bacillota</taxon>
        <taxon>Clostridia</taxon>
        <taxon>Eubacteriales</taxon>
        <taxon>Eubacteriaceae</taxon>
        <taxon>Eubacterium</taxon>
    </lineage>
</organism>
<accession>A0ABR7F0I9</accession>
<evidence type="ECO:0000259" key="2">
    <source>
        <dbReference type="Pfam" id="PF17802"/>
    </source>
</evidence>
<sequence length="148" mass="16600">MQTHRVACNKIASDTKKQLGGAKYKVYDSKGKKVYEFTTGKKAEFIEGMFKAGETYTFKEVDAPEHYKVAKDKKIRIKDTGKVQKLTVTDERIPVVPDTPQTGINGKTAGMVVSLITLLLALGCFACVRAKDKLKYNFKKEKDDEENN</sequence>
<dbReference type="InterPro" id="IPR041033">
    <property type="entry name" value="SpaA_PFL_dom_1"/>
</dbReference>
<dbReference type="InterPro" id="IPR013783">
    <property type="entry name" value="Ig-like_fold"/>
</dbReference>
<keyword evidence="4" id="KW-1185">Reference proteome</keyword>
<dbReference type="Gene3D" id="2.60.40.10">
    <property type="entry name" value="Immunoglobulins"/>
    <property type="match status" value="1"/>
</dbReference>
<name>A0ABR7F0I9_9FIRM</name>
<comment type="caution">
    <text evidence="3">The sequence shown here is derived from an EMBL/GenBank/DDBJ whole genome shotgun (WGS) entry which is preliminary data.</text>
</comment>
<evidence type="ECO:0000256" key="1">
    <source>
        <dbReference type="SAM" id="Phobius"/>
    </source>
</evidence>
<dbReference type="RefSeq" id="WP_158576791.1">
    <property type="nucleotide sequence ID" value="NZ_JACOOZ010000002.1"/>
</dbReference>
<feature type="transmembrane region" description="Helical" evidence="1">
    <location>
        <begin position="109"/>
        <end position="130"/>
    </location>
</feature>
<reference evidence="3 4" key="1">
    <citation type="submission" date="2020-08" db="EMBL/GenBank/DDBJ databases">
        <title>Genome public.</title>
        <authorList>
            <person name="Liu C."/>
            <person name="Sun Q."/>
        </authorList>
    </citation>
    <scope>NUCLEOTIDE SEQUENCE [LARGE SCALE GENOMIC DNA]</scope>
    <source>
        <strain evidence="3 4">BX4</strain>
    </source>
</reference>
<dbReference type="Pfam" id="PF17802">
    <property type="entry name" value="SpaA"/>
    <property type="match status" value="1"/>
</dbReference>
<keyword evidence="1" id="KW-1133">Transmembrane helix</keyword>
<evidence type="ECO:0000313" key="4">
    <source>
        <dbReference type="Proteomes" id="UP000597877"/>
    </source>
</evidence>
<dbReference type="Proteomes" id="UP000597877">
    <property type="component" value="Unassembled WGS sequence"/>
</dbReference>